<evidence type="ECO:0000313" key="2">
    <source>
        <dbReference type="Proteomes" id="UP000004810"/>
    </source>
</evidence>
<gene>
    <name evidence="1" type="ORF">WUBG_11602</name>
</gene>
<comment type="caution">
    <text evidence="1">The sequence shown here is derived from an EMBL/GenBank/DDBJ whole genome shotgun (WGS) entry which is preliminary data.</text>
</comment>
<proteinExistence type="predicted"/>
<protein>
    <submittedName>
        <fullName evidence="1">Uncharacterized protein</fullName>
    </submittedName>
</protein>
<organism evidence="1 2">
    <name type="scientific">Wuchereria bancrofti</name>
    <dbReference type="NCBI Taxonomy" id="6293"/>
    <lineage>
        <taxon>Eukaryota</taxon>
        <taxon>Metazoa</taxon>
        <taxon>Ecdysozoa</taxon>
        <taxon>Nematoda</taxon>
        <taxon>Chromadorea</taxon>
        <taxon>Rhabditida</taxon>
        <taxon>Spirurina</taxon>
        <taxon>Spiruromorpha</taxon>
        <taxon>Filarioidea</taxon>
        <taxon>Onchocercidae</taxon>
        <taxon>Wuchereria</taxon>
    </lineage>
</organism>
<reference evidence="2" key="1">
    <citation type="submission" date="2012-08" db="EMBL/GenBank/DDBJ databases">
        <title>The Genome Sequence of Wuchereria bancrofti.</title>
        <authorList>
            <person name="Nutman T.B."/>
            <person name="Fink D.L."/>
            <person name="Russ C."/>
            <person name="Young S."/>
            <person name="Zeng Q."/>
            <person name="Koehrsen M."/>
            <person name="Alvarado L."/>
            <person name="Berlin A."/>
            <person name="Chapman S.B."/>
            <person name="Chen Z."/>
            <person name="Freedman E."/>
            <person name="Gellesch M."/>
            <person name="Goldberg J."/>
            <person name="Griggs A."/>
            <person name="Gujja S."/>
            <person name="Heilman E.R."/>
            <person name="Heiman D."/>
            <person name="Hepburn T."/>
            <person name="Howarth C."/>
            <person name="Jen D."/>
            <person name="Larson L."/>
            <person name="Lewis B."/>
            <person name="Mehta T."/>
            <person name="Park D."/>
            <person name="Pearson M."/>
            <person name="Roberts A."/>
            <person name="Saif S."/>
            <person name="Shea T."/>
            <person name="Shenoy N."/>
            <person name="Sisk P."/>
            <person name="Stolte C."/>
            <person name="Sykes S."/>
            <person name="Walk T."/>
            <person name="White J."/>
            <person name="Yandava C."/>
            <person name="Haas B."/>
            <person name="Henn M.R."/>
            <person name="Nusbaum C."/>
            <person name="Birren B."/>
        </authorList>
    </citation>
    <scope>NUCLEOTIDE SEQUENCE [LARGE SCALE GENOMIC DNA]</scope>
    <source>
        <strain evidence="2">NA</strain>
    </source>
</reference>
<evidence type="ECO:0000313" key="1">
    <source>
        <dbReference type="EMBL" id="EJW77492.1"/>
    </source>
</evidence>
<name>J9EKE0_WUCBA</name>
<dbReference type="AlphaFoldDB" id="J9EKE0"/>
<dbReference type="EMBL" id="ADBV01007708">
    <property type="protein sequence ID" value="EJW77492.1"/>
    <property type="molecule type" value="Genomic_DNA"/>
</dbReference>
<accession>J9EKE0</accession>
<sequence length="101" mass="11763">MDETRALMHCSRMYDDDASQKILLLLLGEMPTVRSFFFLLNSRCSIMRHKCNKYFSLCDDDCMCILTYMTACMHTCLHACIHCMMHACRHVVNAIENDNKS</sequence>
<dbReference type="Proteomes" id="UP000004810">
    <property type="component" value="Unassembled WGS sequence"/>
</dbReference>